<accession>A0A165UYS6</accession>
<dbReference type="InParanoid" id="A0A165UYS6"/>
<feature type="compositionally biased region" description="Basic and acidic residues" evidence="1">
    <location>
        <begin position="43"/>
        <end position="57"/>
    </location>
</feature>
<keyword evidence="4" id="KW-1185">Reference proteome</keyword>
<evidence type="ECO:0000313" key="4">
    <source>
        <dbReference type="Proteomes" id="UP000076761"/>
    </source>
</evidence>
<dbReference type="SUPFAM" id="SSF51430">
    <property type="entry name" value="NAD(P)-linked oxidoreductase"/>
    <property type="match status" value="1"/>
</dbReference>
<reference evidence="3 4" key="1">
    <citation type="journal article" date="2016" name="Mol. Biol. Evol.">
        <title>Comparative Genomics of Early-Diverging Mushroom-Forming Fungi Provides Insights into the Origins of Lignocellulose Decay Capabilities.</title>
        <authorList>
            <person name="Nagy L.G."/>
            <person name="Riley R."/>
            <person name="Tritt A."/>
            <person name="Adam C."/>
            <person name="Daum C."/>
            <person name="Floudas D."/>
            <person name="Sun H."/>
            <person name="Yadav J.S."/>
            <person name="Pangilinan J."/>
            <person name="Larsson K.H."/>
            <person name="Matsuura K."/>
            <person name="Barry K."/>
            <person name="Labutti K."/>
            <person name="Kuo R."/>
            <person name="Ohm R.A."/>
            <person name="Bhattacharya S.S."/>
            <person name="Shirouzu T."/>
            <person name="Yoshinaga Y."/>
            <person name="Martin F.M."/>
            <person name="Grigoriev I.V."/>
            <person name="Hibbett D.S."/>
        </authorList>
    </citation>
    <scope>NUCLEOTIDE SEQUENCE [LARGE SCALE GENOMIC DNA]</scope>
    <source>
        <strain evidence="3 4">HHB14362 ss-1</strain>
    </source>
</reference>
<dbReference type="InterPro" id="IPR023210">
    <property type="entry name" value="NADP_OxRdtase_dom"/>
</dbReference>
<feature type="domain" description="NADP-dependent oxidoreductase" evidence="2">
    <location>
        <begin position="15"/>
        <end position="112"/>
    </location>
</feature>
<feature type="region of interest" description="Disordered" evidence="1">
    <location>
        <begin position="43"/>
        <end position="79"/>
    </location>
</feature>
<dbReference type="AlphaFoldDB" id="A0A165UYS6"/>
<gene>
    <name evidence="3" type="ORF">NEOLEDRAFT_787116</name>
</gene>
<name>A0A165UYS6_9AGAM</name>
<sequence length="124" mass="13442">MNVSECGTGDKLGLDTLDKKSSIKLLDAFFDVGGNFTDAANHHQDETSAESGPRRVVSDTSSLSPPSIPPTTNAVPTPLTSRLVIPATMRVSVRGSLRKLRTECVDILYYLAHAYSTVYLNRCL</sequence>
<dbReference type="OrthoDB" id="48988at2759"/>
<proteinExistence type="predicted"/>
<organism evidence="3 4">
    <name type="scientific">Neolentinus lepideus HHB14362 ss-1</name>
    <dbReference type="NCBI Taxonomy" id="1314782"/>
    <lineage>
        <taxon>Eukaryota</taxon>
        <taxon>Fungi</taxon>
        <taxon>Dikarya</taxon>
        <taxon>Basidiomycota</taxon>
        <taxon>Agaricomycotina</taxon>
        <taxon>Agaricomycetes</taxon>
        <taxon>Gloeophyllales</taxon>
        <taxon>Gloeophyllaceae</taxon>
        <taxon>Neolentinus</taxon>
    </lineage>
</organism>
<dbReference type="Proteomes" id="UP000076761">
    <property type="component" value="Unassembled WGS sequence"/>
</dbReference>
<dbReference type="InterPro" id="IPR036812">
    <property type="entry name" value="NAD(P)_OxRdtase_dom_sf"/>
</dbReference>
<dbReference type="STRING" id="1314782.A0A165UYS6"/>
<evidence type="ECO:0000256" key="1">
    <source>
        <dbReference type="SAM" id="MobiDB-lite"/>
    </source>
</evidence>
<dbReference type="EMBL" id="KV425556">
    <property type="protein sequence ID" value="KZT28898.1"/>
    <property type="molecule type" value="Genomic_DNA"/>
</dbReference>
<evidence type="ECO:0000259" key="2">
    <source>
        <dbReference type="Pfam" id="PF00248"/>
    </source>
</evidence>
<dbReference type="Gene3D" id="3.20.20.100">
    <property type="entry name" value="NADP-dependent oxidoreductase domain"/>
    <property type="match status" value="1"/>
</dbReference>
<evidence type="ECO:0000313" key="3">
    <source>
        <dbReference type="EMBL" id="KZT28898.1"/>
    </source>
</evidence>
<protein>
    <recommendedName>
        <fullName evidence="2">NADP-dependent oxidoreductase domain-containing protein</fullName>
    </recommendedName>
</protein>
<dbReference type="Pfam" id="PF00248">
    <property type="entry name" value="Aldo_ket_red"/>
    <property type="match status" value="1"/>
</dbReference>